<organism evidence="1 2">
    <name type="scientific">Stieleria neptunia</name>
    <dbReference type="NCBI Taxonomy" id="2527979"/>
    <lineage>
        <taxon>Bacteria</taxon>
        <taxon>Pseudomonadati</taxon>
        <taxon>Planctomycetota</taxon>
        <taxon>Planctomycetia</taxon>
        <taxon>Pirellulales</taxon>
        <taxon>Pirellulaceae</taxon>
        <taxon>Stieleria</taxon>
    </lineage>
</organism>
<dbReference type="RefSeq" id="WP_145390461.1">
    <property type="nucleotide sequence ID" value="NZ_CP037423.1"/>
</dbReference>
<protein>
    <submittedName>
        <fullName evidence="1">Uncharacterized protein</fullName>
    </submittedName>
</protein>
<gene>
    <name evidence="1" type="ORF">Enr13x_62470</name>
</gene>
<dbReference type="Proteomes" id="UP000319004">
    <property type="component" value="Chromosome"/>
</dbReference>
<evidence type="ECO:0000313" key="1">
    <source>
        <dbReference type="EMBL" id="QDV46338.1"/>
    </source>
</evidence>
<proteinExistence type="predicted"/>
<evidence type="ECO:0000313" key="2">
    <source>
        <dbReference type="Proteomes" id="UP000319004"/>
    </source>
</evidence>
<dbReference type="KEGG" id="snep:Enr13x_62470"/>
<accession>A0A518HZR6</accession>
<name>A0A518HZR6_9BACT</name>
<sequence>MHWKLEVTCWIPAAETTMMRRCFLVILIALLTFQSTIASEPTLDTLLQTFHEYSGATLVFHRDELPPGRYHDVLKPLDESGKALAAAICLQEAKMYPPRYLEEVGLKTVGVFAACASKRTSDRNRPYDKQLGGYRYFGVYNGTDAIAAALYSEGQLALTFHHEIFHHVDATVDGETASWQLSSDDAFYRAAISGSRPYVAPPIAGDDLVALRQRCFGLTLKDAVSEYAAKNPREDQAETARHLMSMLPNALVQLTDQPELAGSQRIMHVLREYEQSVPDGPGIDWFVDVALQRAHHDLSRLTTDQLVVHLKDYADGGESGYDGVADDPRGARIALQAIVRVSPDSVTAQQASDFVRLATEITGALLKQRIRPDRSDQRFDIWGREEADGVNYTLRRDIVRFGKDAKRLKWIARIHQQGSDVSNSQLTRAQLKNLRLLARYYMFIRSGWSVTDGTQDVFESTRQTFLNSLVDDNDSVYTQLKTRAYPELATQISPEGHFLSAVDSM</sequence>
<dbReference type="AlphaFoldDB" id="A0A518HZR6"/>
<dbReference type="OrthoDB" id="227801at2"/>
<keyword evidence="2" id="KW-1185">Reference proteome</keyword>
<dbReference type="EMBL" id="CP037423">
    <property type="protein sequence ID" value="QDV46338.1"/>
    <property type="molecule type" value="Genomic_DNA"/>
</dbReference>
<reference evidence="1 2" key="1">
    <citation type="submission" date="2019-03" db="EMBL/GenBank/DDBJ databases">
        <title>Deep-cultivation of Planctomycetes and their phenomic and genomic characterization uncovers novel biology.</title>
        <authorList>
            <person name="Wiegand S."/>
            <person name="Jogler M."/>
            <person name="Boedeker C."/>
            <person name="Pinto D."/>
            <person name="Vollmers J."/>
            <person name="Rivas-Marin E."/>
            <person name="Kohn T."/>
            <person name="Peeters S.H."/>
            <person name="Heuer A."/>
            <person name="Rast P."/>
            <person name="Oberbeckmann S."/>
            <person name="Bunk B."/>
            <person name="Jeske O."/>
            <person name="Meyerdierks A."/>
            <person name="Storesund J.E."/>
            <person name="Kallscheuer N."/>
            <person name="Luecker S."/>
            <person name="Lage O.M."/>
            <person name="Pohl T."/>
            <person name="Merkel B.J."/>
            <person name="Hornburger P."/>
            <person name="Mueller R.-W."/>
            <person name="Bruemmer F."/>
            <person name="Labrenz M."/>
            <person name="Spormann A.M."/>
            <person name="Op den Camp H."/>
            <person name="Overmann J."/>
            <person name="Amann R."/>
            <person name="Jetten M.S.M."/>
            <person name="Mascher T."/>
            <person name="Medema M.H."/>
            <person name="Devos D.P."/>
            <person name="Kaster A.-K."/>
            <person name="Ovreas L."/>
            <person name="Rohde M."/>
            <person name="Galperin M.Y."/>
            <person name="Jogler C."/>
        </authorList>
    </citation>
    <scope>NUCLEOTIDE SEQUENCE [LARGE SCALE GENOMIC DNA]</scope>
    <source>
        <strain evidence="1 2">Enr13</strain>
    </source>
</reference>